<dbReference type="SUPFAM" id="SSF54001">
    <property type="entry name" value="Cysteine proteinases"/>
    <property type="match status" value="1"/>
</dbReference>
<dbReference type="GO" id="GO:0008234">
    <property type="term" value="F:cysteine-type peptidase activity"/>
    <property type="evidence" value="ECO:0007669"/>
    <property type="project" value="InterPro"/>
</dbReference>
<dbReference type="MEROPS" id="C01.147"/>
<gene>
    <name evidence="4" type="primary">cathl1</name>
</gene>
<dbReference type="Pfam" id="PF00112">
    <property type="entry name" value="Peptidase_C1"/>
    <property type="match status" value="1"/>
</dbReference>
<feature type="domain" description="Cathepsin propeptide inhibitor" evidence="3">
    <location>
        <begin position="29"/>
        <end position="85"/>
    </location>
</feature>
<feature type="non-terminal residue" evidence="4">
    <location>
        <position position="212"/>
    </location>
</feature>
<protein>
    <submittedName>
        <fullName evidence="4">Cathepsin-like protein 1</fullName>
    </submittedName>
</protein>
<keyword evidence="2" id="KW-0732">Signal</keyword>
<feature type="chain" id="PRO_5018768441" evidence="2">
    <location>
        <begin position="19"/>
        <end position="212"/>
    </location>
</feature>
<organism evidence="4">
    <name type="scientific">Crateromorpha meyeri</name>
    <dbReference type="NCBI Taxonomy" id="472232"/>
    <lineage>
        <taxon>Eukaryota</taxon>
        <taxon>Metazoa</taxon>
        <taxon>Porifera</taxon>
        <taxon>Hexactinellida</taxon>
        <taxon>Hexasterophora</taxon>
        <taxon>Lyssacinosida</taxon>
        <taxon>Rossellidae</taxon>
        <taxon>Crateromorpha</taxon>
    </lineage>
</organism>
<reference evidence="4" key="1">
    <citation type="submission" date="2007-11" db="EMBL/GenBank/DDBJ databases">
        <title>Silicatein in Hexactinellida: Identification of the gene and immunobiochemical detection in Crateromorpha meyeri.</title>
        <authorList>
            <person name="Mueller W.E.G."/>
        </authorList>
    </citation>
    <scope>NUCLEOTIDE SEQUENCE</scope>
</reference>
<evidence type="ECO:0000256" key="2">
    <source>
        <dbReference type="SAM" id="SignalP"/>
    </source>
</evidence>
<evidence type="ECO:0000313" key="4">
    <source>
        <dbReference type="EMBL" id="CAP17584.1"/>
    </source>
</evidence>
<comment type="similarity">
    <text evidence="1">Belongs to the peptidase C1 family.</text>
</comment>
<dbReference type="SMART" id="SM00848">
    <property type="entry name" value="Inhibitor_I29"/>
    <property type="match status" value="1"/>
</dbReference>
<evidence type="ECO:0000259" key="3">
    <source>
        <dbReference type="SMART" id="SM00848"/>
    </source>
</evidence>
<accession>B6GVK3</accession>
<dbReference type="InterPro" id="IPR013128">
    <property type="entry name" value="Peptidase_C1A"/>
</dbReference>
<dbReference type="InterPro" id="IPR000668">
    <property type="entry name" value="Peptidase_C1A_C"/>
</dbReference>
<dbReference type="InterPro" id="IPR038765">
    <property type="entry name" value="Papain-like_cys_pep_sf"/>
</dbReference>
<dbReference type="PANTHER" id="PTHR12411">
    <property type="entry name" value="CYSTEINE PROTEASE FAMILY C1-RELATED"/>
    <property type="match status" value="1"/>
</dbReference>
<dbReference type="GO" id="GO:0006508">
    <property type="term" value="P:proteolysis"/>
    <property type="evidence" value="ECO:0007669"/>
    <property type="project" value="InterPro"/>
</dbReference>
<dbReference type="InterPro" id="IPR013201">
    <property type="entry name" value="Prot_inhib_I29"/>
</dbReference>
<dbReference type="Pfam" id="PF08246">
    <property type="entry name" value="Inhibitor_I29"/>
    <property type="match status" value="1"/>
</dbReference>
<sequence>MNALFVFILCVITTLTTQKTISDEFESEWNTWKYEHNKYYELQEEDITRKNVFIKNMLYIESFNKEDHSYKLGLNKFADLTNSEYHQMYLSKDELDSPEMMNVTTPNIIDNQVQYDYSIDWRSKGAVGAIKDQEHYNNGWAFSATGCLEGQYAIKNNGFEVLSEQQLIDCSSGYDKGCGSKICSAYNYWKYYKEERESAYPYTGYRGNCNTM</sequence>
<feature type="signal peptide" evidence="2">
    <location>
        <begin position="1"/>
        <end position="18"/>
    </location>
</feature>
<dbReference type="Gene3D" id="3.90.70.10">
    <property type="entry name" value="Cysteine proteinases"/>
    <property type="match status" value="1"/>
</dbReference>
<proteinExistence type="evidence at transcript level"/>
<name>B6GVK3_9METZ</name>
<dbReference type="EMBL" id="AM904718">
    <property type="protein sequence ID" value="CAP17584.1"/>
    <property type="molecule type" value="mRNA"/>
</dbReference>
<dbReference type="AlphaFoldDB" id="B6GVK3"/>
<evidence type="ECO:0000256" key="1">
    <source>
        <dbReference type="ARBA" id="ARBA00008455"/>
    </source>
</evidence>